<dbReference type="PROSITE" id="PS00063">
    <property type="entry name" value="ALDOKETO_REDUCTASE_3"/>
    <property type="match status" value="1"/>
</dbReference>
<dbReference type="InterPro" id="IPR023210">
    <property type="entry name" value="NADP_OxRdtase_dom"/>
</dbReference>
<dbReference type="PIRSF" id="PIRSF000097">
    <property type="entry name" value="AKR"/>
    <property type="match status" value="1"/>
</dbReference>
<dbReference type="SUPFAM" id="SSF51430">
    <property type="entry name" value="NAD(P)-linked oxidoreductase"/>
    <property type="match status" value="1"/>
</dbReference>
<accession>A0A0D2XIC2</accession>
<dbReference type="VEuPathDB" id="FungiDB:FOXG_03675"/>
<dbReference type="GO" id="GO:0016616">
    <property type="term" value="F:oxidoreductase activity, acting on the CH-OH group of donors, NAD or NADP as acceptor"/>
    <property type="evidence" value="ECO:0007669"/>
    <property type="project" value="UniProtKB-ARBA"/>
</dbReference>
<reference evidence="3" key="1">
    <citation type="journal article" date="2012" name="Mol. Plant Microbe Interact.">
        <title>A highly conserved effector in Fusarium oxysporum is required for full virulence on Arabidopsis.</title>
        <authorList>
            <person name="Thatcher L.F."/>
            <person name="Gardiner D.M."/>
            <person name="Kazan K."/>
            <person name="Manners J."/>
        </authorList>
    </citation>
    <scope>NUCLEOTIDE SEQUENCE [LARGE SCALE GENOMIC DNA]</scope>
    <source>
        <strain evidence="3">Fo5176</strain>
    </source>
</reference>
<dbReference type="FunFam" id="3.20.20.100:FF:000002">
    <property type="entry name" value="2,5-diketo-D-gluconic acid reductase A"/>
    <property type="match status" value="1"/>
</dbReference>
<dbReference type="InterPro" id="IPR018170">
    <property type="entry name" value="Aldo/ket_reductase_CS"/>
</dbReference>
<reference evidence="2" key="2">
    <citation type="submission" date="2025-08" db="UniProtKB">
        <authorList>
            <consortium name="EnsemblFungi"/>
        </authorList>
    </citation>
    <scope>IDENTIFICATION</scope>
    <source>
        <strain evidence="2">4287 / CBS 123668 / FGSC 9935 / NRRL 34936</strain>
    </source>
</reference>
<dbReference type="Gene3D" id="3.20.20.100">
    <property type="entry name" value="NADP-dependent oxidoreductase domain"/>
    <property type="match status" value="1"/>
</dbReference>
<dbReference type="PROSITE" id="PS00062">
    <property type="entry name" value="ALDOKETO_REDUCTASE_2"/>
    <property type="match status" value="1"/>
</dbReference>
<evidence type="ECO:0000313" key="3">
    <source>
        <dbReference type="Proteomes" id="UP000002489"/>
    </source>
</evidence>
<gene>
    <name evidence="2" type="primary">28945785</name>
</gene>
<dbReference type="PANTHER" id="PTHR11732">
    <property type="entry name" value="ALDO/KETO REDUCTASE"/>
    <property type="match status" value="1"/>
</dbReference>
<sequence length="352" mass="39093">MFMMWQRFITCMSPASVRSSSLVFCFRSLSSSSRYPPSYKIHTMAPSTFKLNTGQEIPALGLGTWQSPPGEVEKAVTYALKDGYKLIDCAYCYGNEEEVGAGLKAAFEAGVKREDIFVVTKVWATYNTRPELGLDKSLKALGLDYVDLFLVHWPLLLNPEGNDDKFPKKPDGSRDVIRDYNHVDGWKLMEKLPATGKTRGVGVCNYSKKYLEELLPHATIIPAVNQIENHPSLPQQEIVDFCKEKGIHIEAYSPFGSTGGPVMTAEPVVKIAEKKGVSASTVLLSYHVARGSTVLAKSVTPERITANKTIVDLDDEDMKALNDYSEDLVKKGEVKRYVYPPFGIDFGFPDKS</sequence>
<dbReference type="PRINTS" id="PR00069">
    <property type="entry name" value="ALDKETRDTASE"/>
</dbReference>
<evidence type="ECO:0000313" key="2">
    <source>
        <dbReference type="EnsemblFungi" id="FOXG_03675P0"/>
    </source>
</evidence>
<dbReference type="AlphaFoldDB" id="A0A0D2XIC2"/>
<dbReference type="Pfam" id="PF00248">
    <property type="entry name" value="Aldo_ket_red"/>
    <property type="match status" value="1"/>
</dbReference>
<dbReference type="EnsemblFungi" id="FOXG_03675T0">
    <property type="protein sequence ID" value="FOXG_03675P0"/>
    <property type="gene ID" value="FOXG_03675"/>
</dbReference>
<dbReference type="InterPro" id="IPR036812">
    <property type="entry name" value="NAD(P)_OxRdtase_dom_sf"/>
</dbReference>
<proteinExistence type="predicted"/>
<protein>
    <submittedName>
        <fullName evidence="2">Uncharacterized protein</fullName>
    </submittedName>
</protein>
<dbReference type="InterPro" id="IPR020471">
    <property type="entry name" value="AKR"/>
</dbReference>
<evidence type="ECO:0000256" key="1">
    <source>
        <dbReference type="ARBA" id="ARBA00023002"/>
    </source>
</evidence>
<keyword evidence="1" id="KW-0560">Oxidoreductase</keyword>
<dbReference type="STRING" id="426428.A0A0D2XIC2"/>
<name>A0A0D2XIC2_FUSOF</name>
<organism evidence="2 3">
    <name type="scientific">Fusarium oxysporum (strain Fo5176)</name>
    <name type="common">Fusarium vascular wilt</name>
    <dbReference type="NCBI Taxonomy" id="660025"/>
    <lineage>
        <taxon>Eukaryota</taxon>
        <taxon>Fungi</taxon>
        <taxon>Dikarya</taxon>
        <taxon>Ascomycota</taxon>
        <taxon>Pezizomycotina</taxon>
        <taxon>Sordariomycetes</taxon>
        <taxon>Hypocreomycetidae</taxon>
        <taxon>Hypocreales</taxon>
        <taxon>Nectriaceae</taxon>
        <taxon>Fusarium</taxon>
        <taxon>Fusarium oxysporum species complex</taxon>
    </lineage>
</organism>
<dbReference type="Proteomes" id="UP000002489">
    <property type="component" value="Unassembled WGS sequence"/>
</dbReference>